<dbReference type="SUPFAM" id="SSF49785">
    <property type="entry name" value="Galactose-binding domain-like"/>
    <property type="match status" value="1"/>
</dbReference>
<dbReference type="SMART" id="SM00939">
    <property type="entry name" value="PepX_C"/>
    <property type="match status" value="1"/>
</dbReference>
<dbReference type="AlphaFoldDB" id="A0ABD6A6V2"/>
<dbReference type="NCBIfam" id="TIGR00976">
    <property type="entry name" value="CocE_NonD"/>
    <property type="match status" value="1"/>
</dbReference>
<dbReference type="InterPro" id="IPR006311">
    <property type="entry name" value="TAT_signal"/>
</dbReference>
<evidence type="ECO:0000256" key="1">
    <source>
        <dbReference type="ARBA" id="ARBA00022801"/>
    </source>
</evidence>
<gene>
    <name evidence="3" type="ORF">ACFQPE_02605</name>
</gene>
<dbReference type="GeneID" id="79314659"/>
<sequence length="526" mass="55911">MRDRTTRRAVLGALAAAATGATADASVRTAAATGSGYSGASVEIDSFDGTTLSGRFTTPDDEGPFPSVLMTHGWGGDHGSERVRRLTDLYASNGYAVLAYDSRGFGESGGRVGVDGPNEVRDVGALLDWLAARPAVATDAPGDPRVGMDNVSYAGGIQLEAAAEEPRLDAVVPRWAWNDLPHSLAPNGVIKAGWDGLLYATGVTGSRGLTSGDGWPTYEDVENGLDREVHGTILYATATNEFPDEGRAYYAARSPGRKLDEVETPTLLISGWPDTLFVPNEALWTFEGLRERGVETRLVLFQGGHTLTDTAGAEQRRMLDDLALAWLDEHVAGRGAADLPPVTYYEIQTGRFRRTNALPPANADARTIDLADAAALDSTTIANSPVPTSTSQLSPVNGDHVPGTAAHFDVPVERDLEVLGAPRLSLCVSPLGPDAQLFAKFYHVSDGDATLVGNQVTPLRLREAGERTVAAEMVAIQRRLRPGDTLRFTVATTDAGFYNSREAVGVTLHHAPGESTVEVPVLARRD</sequence>
<dbReference type="InterPro" id="IPR029058">
    <property type="entry name" value="AB_hydrolase_fold"/>
</dbReference>
<dbReference type="SUPFAM" id="SSF53474">
    <property type="entry name" value="alpha/beta-Hydrolases"/>
    <property type="match status" value="1"/>
</dbReference>
<feature type="domain" description="Xaa-Pro dipeptidyl-peptidase C-terminal" evidence="2">
    <location>
        <begin position="324"/>
        <end position="518"/>
    </location>
</feature>
<dbReference type="PROSITE" id="PS51318">
    <property type="entry name" value="TAT"/>
    <property type="match status" value="1"/>
</dbReference>
<dbReference type="PANTHER" id="PTHR22946:SF9">
    <property type="entry name" value="POLYKETIDE TRANSFERASE AF380"/>
    <property type="match status" value="1"/>
</dbReference>
<dbReference type="InterPro" id="IPR050261">
    <property type="entry name" value="FrsA_esterase"/>
</dbReference>
<dbReference type="RefSeq" id="WP_276305089.1">
    <property type="nucleotide sequence ID" value="NZ_CP119992.1"/>
</dbReference>
<evidence type="ECO:0000313" key="3">
    <source>
        <dbReference type="EMBL" id="MFC7315688.1"/>
    </source>
</evidence>
<organism evidence="3 4">
    <name type="scientific">Halomarina halobia</name>
    <dbReference type="NCBI Taxonomy" id="3033386"/>
    <lineage>
        <taxon>Archaea</taxon>
        <taxon>Methanobacteriati</taxon>
        <taxon>Methanobacteriota</taxon>
        <taxon>Stenosarchaea group</taxon>
        <taxon>Halobacteria</taxon>
        <taxon>Halobacteriales</taxon>
        <taxon>Natronomonadaceae</taxon>
        <taxon>Halomarina</taxon>
    </lineage>
</organism>
<dbReference type="InterPro" id="IPR013736">
    <property type="entry name" value="Xaa-Pro_dipept_C"/>
</dbReference>
<dbReference type="InterPro" id="IPR008979">
    <property type="entry name" value="Galactose-bd-like_sf"/>
</dbReference>
<reference evidence="3 4" key="1">
    <citation type="journal article" date="2019" name="Int. J. Syst. Evol. Microbiol.">
        <title>The Global Catalogue of Microorganisms (GCM) 10K type strain sequencing project: providing services to taxonomists for standard genome sequencing and annotation.</title>
        <authorList>
            <consortium name="The Broad Institute Genomics Platform"/>
            <consortium name="The Broad Institute Genome Sequencing Center for Infectious Disease"/>
            <person name="Wu L."/>
            <person name="Ma J."/>
        </authorList>
    </citation>
    <scope>NUCLEOTIDE SEQUENCE [LARGE SCALE GENOMIC DNA]</scope>
    <source>
        <strain evidence="3 4">PSR21</strain>
    </source>
</reference>
<evidence type="ECO:0000259" key="2">
    <source>
        <dbReference type="SMART" id="SM00939"/>
    </source>
</evidence>
<dbReference type="Gene3D" id="3.40.50.1820">
    <property type="entry name" value="alpha/beta hydrolase"/>
    <property type="match status" value="2"/>
</dbReference>
<dbReference type="EMBL" id="JBHTBF010000001">
    <property type="protein sequence ID" value="MFC7315688.1"/>
    <property type="molecule type" value="Genomic_DNA"/>
</dbReference>
<protein>
    <submittedName>
        <fullName evidence="3">CocE/NonD family hydrolase</fullName>
    </submittedName>
</protein>
<evidence type="ECO:0000313" key="4">
    <source>
        <dbReference type="Proteomes" id="UP001596547"/>
    </source>
</evidence>
<dbReference type="GO" id="GO:0016788">
    <property type="term" value="F:hydrolase activity, acting on ester bonds"/>
    <property type="evidence" value="ECO:0007669"/>
    <property type="project" value="UniProtKB-ARBA"/>
</dbReference>
<dbReference type="PANTHER" id="PTHR22946">
    <property type="entry name" value="DIENELACTONE HYDROLASE DOMAIN-CONTAINING PROTEIN-RELATED"/>
    <property type="match status" value="1"/>
</dbReference>
<keyword evidence="4" id="KW-1185">Reference proteome</keyword>
<dbReference type="Gene3D" id="2.60.120.260">
    <property type="entry name" value="Galactose-binding domain-like"/>
    <property type="match status" value="1"/>
</dbReference>
<dbReference type="Pfam" id="PF02129">
    <property type="entry name" value="Peptidase_S15"/>
    <property type="match status" value="1"/>
</dbReference>
<dbReference type="InterPro" id="IPR005674">
    <property type="entry name" value="CocE/Ser_esterase"/>
</dbReference>
<accession>A0ABD6A6V2</accession>
<dbReference type="InterPro" id="IPR000383">
    <property type="entry name" value="Xaa-Pro-like_dom"/>
</dbReference>
<proteinExistence type="predicted"/>
<name>A0ABD6A6V2_9EURY</name>
<dbReference type="Proteomes" id="UP001596547">
    <property type="component" value="Unassembled WGS sequence"/>
</dbReference>
<comment type="caution">
    <text evidence="3">The sequence shown here is derived from an EMBL/GenBank/DDBJ whole genome shotgun (WGS) entry which is preliminary data.</text>
</comment>
<dbReference type="Pfam" id="PF08530">
    <property type="entry name" value="PepX_C"/>
    <property type="match status" value="1"/>
</dbReference>
<keyword evidence="1 3" id="KW-0378">Hydrolase</keyword>